<name>A0A915JXR2_ROMCU</name>
<reference evidence="3" key="1">
    <citation type="submission" date="2022-11" db="UniProtKB">
        <authorList>
            <consortium name="WormBaseParasite"/>
        </authorList>
    </citation>
    <scope>IDENTIFICATION</scope>
</reference>
<dbReference type="Proteomes" id="UP000887565">
    <property type="component" value="Unplaced"/>
</dbReference>
<accession>A0A915JXR2</accession>
<protein>
    <submittedName>
        <fullName evidence="3">Uncharacterized protein</fullName>
    </submittedName>
</protein>
<proteinExistence type="predicted"/>
<keyword evidence="1" id="KW-0732">Signal</keyword>
<sequence>MMLVLLFLSCLVSMGLNDDTTGGMIPMLPELRTDDRGLPFCDNENLNSYICHTVERVIRINDRNYTKKFTEPKNCITPAIAKKC</sequence>
<keyword evidence="2" id="KW-1185">Reference proteome</keyword>
<feature type="chain" id="PRO_5037379172" evidence="1">
    <location>
        <begin position="18"/>
        <end position="84"/>
    </location>
</feature>
<evidence type="ECO:0000256" key="1">
    <source>
        <dbReference type="SAM" id="SignalP"/>
    </source>
</evidence>
<organism evidence="2 3">
    <name type="scientific">Romanomermis culicivorax</name>
    <name type="common">Nematode worm</name>
    <dbReference type="NCBI Taxonomy" id="13658"/>
    <lineage>
        <taxon>Eukaryota</taxon>
        <taxon>Metazoa</taxon>
        <taxon>Ecdysozoa</taxon>
        <taxon>Nematoda</taxon>
        <taxon>Enoplea</taxon>
        <taxon>Dorylaimia</taxon>
        <taxon>Mermithida</taxon>
        <taxon>Mermithoidea</taxon>
        <taxon>Mermithidae</taxon>
        <taxon>Romanomermis</taxon>
    </lineage>
</organism>
<dbReference type="AlphaFoldDB" id="A0A915JXR2"/>
<evidence type="ECO:0000313" key="3">
    <source>
        <dbReference type="WBParaSite" id="nRc.2.0.1.t30873-RA"/>
    </source>
</evidence>
<evidence type="ECO:0000313" key="2">
    <source>
        <dbReference type="Proteomes" id="UP000887565"/>
    </source>
</evidence>
<dbReference type="WBParaSite" id="nRc.2.0.1.t30873-RA">
    <property type="protein sequence ID" value="nRc.2.0.1.t30873-RA"/>
    <property type="gene ID" value="nRc.2.0.1.g30873"/>
</dbReference>
<feature type="signal peptide" evidence="1">
    <location>
        <begin position="1"/>
        <end position="17"/>
    </location>
</feature>